<evidence type="ECO:0000313" key="3">
    <source>
        <dbReference type="Proteomes" id="UP001205748"/>
    </source>
</evidence>
<feature type="transmembrane region" description="Helical" evidence="1">
    <location>
        <begin position="15"/>
        <end position="34"/>
    </location>
</feature>
<gene>
    <name evidence="2" type="ORF">NSA47_02665</name>
</gene>
<organism evidence="2 3">
    <name type="scientific">Irregularibacter muris</name>
    <dbReference type="NCBI Taxonomy" id="1796619"/>
    <lineage>
        <taxon>Bacteria</taxon>
        <taxon>Bacillati</taxon>
        <taxon>Bacillota</taxon>
        <taxon>Clostridia</taxon>
        <taxon>Eubacteriales</taxon>
        <taxon>Eubacteriaceae</taxon>
        <taxon>Irregularibacter</taxon>
    </lineage>
</organism>
<reference evidence="2" key="1">
    <citation type="submission" date="2022-07" db="EMBL/GenBank/DDBJ databases">
        <title>Enhanced cultured diversity of the mouse gut microbiota enables custom-made synthetic communities.</title>
        <authorList>
            <person name="Afrizal A."/>
        </authorList>
    </citation>
    <scope>NUCLEOTIDE SEQUENCE</scope>
    <source>
        <strain evidence="2">DSM 28593</strain>
    </source>
</reference>
<evidence type="ECO:0000256" key="1">
    <source>
        <dbReference type="SAM" id="Phobius"/>
    </source>
</evidence>
<dbReference type="AlphaFoldDB" id="A0AAE3HF36"/>
<keyword evidence="1" id="KW-0472">Membrane</keyword>
<name>A0AAE3HF36_9FIRM</name>
<keyword evidence="1" id="KW-0812">Transmembrane</keyword>
<dbReference type="Proteomes" id="UP001205748">
    <property type="component" value="Unassembled WGS sequence"/>
</dbReference>
<dbReference type="RefSeq" id="WP_257529355.1">
    <property type="nucleotide sequence ID" value="NZ_JANKAS010000002.1"/>
</dbReference>
<proteinExistence type="predicted"/>
<dbReference type="EMBL" id="JANKAS010000002">
    <property type="protein sequence ID" value="MCR1897889.1"/>
    <property type="molecule type" value="Genomic_DNA"/>
</dbReference>
<protein>
    <submittedName>
        <fullName evidence="2">Uncharacterized protein</fullName>
    </submittedName>
</protein>
<accession>A0AAE3HF36</accession>
<keyword evidence="3" id="KW-1185">Reference proteome</keyword>
<evidence type="ECO:0000313" key="2">
    <source>
        <dbReference type="EMBL" id="MCR1897889.1"/>
    </source>
</evidence>
<keyword evidence="1" id="KW-1133">Transmembrane helix</keyword>
<comment type="caution">
    <text evidence="2">The sequence shown here is derived from an EMBL/GenBank/DDBJ whole genome shotgun (WGS) entry which is preliminary data.</text>
</comment>
<sequence>MNQFLLGLASLTTTLQPLVIFIALMALTFFILYLKKQVDLFMQYQKSMMISLQQIANKKNKFQDPDIY</sequence>